<dbReference type="Gene3D" id="1.10.10.10">
    <property type="entry name" value="Winged helix-like DNA-binding domain superfamily/Winged helix DNA-binding domain"/>
    <property type="match status" value="1"/>
</dbReference>
<dbReference type="PANTHER" id="PTHR30376:SF3">
    <property type="entry name" value="RNA POLYMERASE SIGMA FACTOR RPOH"/>
    <property type="match status" value="1"/>
</dbReference>
<dbReference type="Pfam" id="PF04542">
    <property type="entry name" value="Sigma70_r2"/>
    <property type="match status" value="1"/>
</dbReference>
<dbReference type="AlphaFoldDB" id="A0A371JID8"/>
<dbReference type="InterPro" id="IPR013324">
    <property type="entry name" value="RNA_pol_sigma_r3/r4-like"/>
</dbReference>
<dbReference type="InterPro" id="IPR050813">
    <property type="entry name" value="Sigma-70_Factor"/>
</dbReference>
<keyword evidence="2" id="KW-0749">Sporulation</keyword>
<feature type="domain" description="HTH cro/C1-type" evidence="8">
    <location>
        <begin position="170"/>
        <end position="196"/>
    </location>
</feature>
<dbReference type="SUPFAM" id="SSF88659">
    <property type="entry name" value="Sigma3 and sigma4 domains of RNA polymerase sigma factors"/>
    <property type="match status" value="1"/>
</dbReference>
<evidence type="ECO:0000256" key="2">
    <source>
        <dbReference type="ARBA" id="ARBA00022969"/>
    </source>
</evidence>
<evidence type="ECO:0000256" key="1">
    <source>
        <dbReference type="ARBA" id="ARBA00007788"/>
    </source>
</evidence>
<evidence type="ECO:0000256" key="4">
    <source>
        <dbReference type="ARBA" id="ARBA00023082"/>
    </source>
</evidence>
<accession>A0A371JID8</accession>
<comment type="similarity">
    <text evidence="1 7">Belongs to the sigma-70 factor family.</text>
</comment>
<dbReference type="InterPro" id="IPR013325">
    <property type="entry name" value="RNA_pol_sigma_r2"/>
</dbReference>
<dbReference type="InterPro" id="IPR036388">
    <property type="entry name" value="WH-like_DNA-bd_sf"/>
</dbReference>
<dbReference type="GO" id="GO:0003677">
    <property type="term" value="F:DNA binding"/>
    <property type="evidence" value="ECO:0007669"/>
    <property type="project" value="UniProtKB-KW"/>
</dbReference>
<evidence type="ECO:0000313" key="10">
    <source>
        <dbReference type="Proteomes" id="UP000216411"/>
    </source>
</evidence>
<evidence type="ECO:0000256" key="7">
    <source>
        <dbReference type="RuleBase" id="RU362124"/>
    </source>
</evidence>
<keyword evidence="10" id="KW-1185">Reference proteome</keyword>
<dbReference type="PANTHER" id="PTHR30376">
    <property type="entry name" value="SIGMA FACTOR RPOH HEAT SHOCK RELATED"/>
    <property type="match status" value="1"/>
</dbReference>
<keyword evidence="3 7" id="KW-0805">Transcription regulation</keyword>
<comment type="function">
    <text evidence="7">Sigma factors are initiation factors that promote the attachment of RNA polymerase to specific initiation sites and are then released.</text>
</comment>
<dbReference type="PROSITE" id="PS00716">
    <property type="entry name" value="SIGMA70_2"/>
    <property type="match status" value="1"/>
</dbReference>
<comment type="caution">
    <text evidence="9">The sequence shown here is derived from an EMBL/GenBank/DDBJ whole genome shotgun (WGS) entry which is preliminary data.</text>
</comment>
<keyword evidence="5 7" id="KW-0238">DNA-binding</keyword>
<sequence>MRTFPMPLNADEEKQYLERVKEGDIEARNILIERNLRLVAHIVKKYSFMEEDIEDMISIGTIGLIKAVSTFDSTKGNRLATYAARCIDNELLMLLRTKKKTAKDVSLYEPIGTSKEGDEINLLDVVEGNSISISDEVDLKQDIEILYKVIENCLKPREKLVIELRYGLHNSKDYTQHEIANYLGISRSYVSRIEKNALNQIKKAFEKYNYML</sequence>
<dbReference type="PROSITE" id="PS50943">
    <property type="entry name" value="HTH_CROC1"/>
    <property type="match status" value="1"/>
</dbReference>
<dbReference type="InterPro" id="IPR001387">
    <property type="entry name" value="Cro/C1-type_HTH"/>
</dbReference>
<evidence type="ECO:0000256" key="3">
    <source>
        <dbReference type="ARBA" id="ARBA00023015"/>
    </source>
</evidence>
<dbReference type="Pfam" id="PF04545">
    <property type="entry name" value="Sigma70_r4"/>
    <property type="match status" value="1"/>
</dbReference>
<proteinExistence type="inferred from homology"/>
<keyword evidence="4 7" id="KW-0731">Sigma factor</keyword>
<protein>
    <recommendedName>
        <fullName evidence="7">RNA polymerase sigma factor</fullName>
    </recommendedName>
</protein>
<gene>
    <name evidence="9" type="ORF">CG710_003230</name>
</gene>
<organism evidence="9 10">
    <name type="scientific">Lachnotalea glycerini</name>
    <dbReference type="NCBI Taxonomy" id="1763509"/>
    <lineage>
        <taxon>Bacteria</taxon>
        <taxon>Bacillati</taxon>
        <taxon>Bacillota</taxon>
        <taxon>Clostridia</taxon>
        <taxon>Lachnospirales</taxon>
        <taxon>Lachnospiraceae</taxon>
        <taxon>Lachnotalea</taxon>
    </lineage>
</organism>
<evidence type="ECO:0000259" key="8">
    <source>
        <dbReference type="PROSITE" id="PS50943"/>
    </source>
</evidence>
<dbReference type="Proteomes" id="UP000216411">
    <property type="component" value="Unassembled WGS sequence"/>
</dbReference>
<evidence type="ECO:0000256" key="5">
    <source>
        <dbReference type="ARBA" id="ARBA00023125"/>
    </source>
</evidence>
<dbReference type="Gene3D" id="1.20.120.1810">
    <property type="match status" value="1"/>
</dbReference>
<dbReference type="PIRSF" id="PIRSF000770">
    <property type="entry name" value="RNA_pol_sigma-SigE/K"/>
    <property type="match status" value="1"/>
</dbReference>
<keyword evidence="6 7" id="KW-0804">Transcription</keyword>
<reference evidence="9 10" key="1">
    <citation type="journal article" date="2017" name="Genome Announc.">
        <title>Draft Genome Sequence of a Sporulating and Motile Strain of Lachnotalea glycerini Isolated from Water in Quebec City, Canada.</title>
        <authorList>
            <person name="Maheux A.F."/>
            <person name="Boudreau D.K."/>
            <person name="Berube E."/>
            <person name="Boissinot M."/>
            <person name="Raymond F."/>
            <person name="Brodeur S."/>
            <person name="Corbeil J."/>
            <person name="Isabel S."/>
            <person name="Omar R.F."/>
            <person name="Bergeron M.G."/>
        </authorList>
    </citation>
    <scope>NUCLEOTIDE SEQUENCE [LARGE SCALE GENOMIC DNA]</scope>
    <source>
        <strain evidence="9 10">CCRI-19302</strain>
    </source>
</reference>
<dbReference type="InterPro" id="IPR014284">
    <property type="entry name" value="RNA_pol_sigma-70_dom"/>
</dbReference>
<dbReference type="InterPro" id="IPR007627">
    <property type="entry name" value="RNA_pol_sigma70_r2"/>
</dbReference>
<dbReference type="InterPro" id="IPR007630">
    <property type="entry name" value="RNA_pol_sigma70_r4"/>
</dbReference>
<dbReference type="GO" id="GO:0006352">
    <property type="term" value="P:DNA-templated transcription initiation"/>
    <property type="evidence" value="ECO:0007669"/>
    <property type="project" value="InterPro"/>
</dbReference>
<name>A0A371JID8_9FIRM</name>
<dbReference type="EMBL" id="NOKA02000003">
    <property type="protein sequence ID" value="RDY32457.1"/>
    <property type="molecule type" value="Genomic_DNA"/>
</dbReference>
<dbReference type="InterPro" id="IPR000943">
    <property type="entry name" value="RNA_pol_sigma70"/>
</dbReference>
<dbReference type="PROSITE" id="PS00715">
    <property type="entry name" value="SIGMA70_1"/>
    <property type="match status" value="1"/>
</dbReference>
<dbReference type="GO" id="GO:0016987">
    <property type="term" value="F:sigma factor activity"/>
    <property type="evidence" value="ECO:0007669"/>
    <property type="project" value="UniProtKB-KW"/>
</dbReference>
<evidence type="ECO:0000256" key="6">
    <source>
        <dbReference type="ARBA" id="ARBA00023163"/>
    </source>
</evidence>
<dbReference type="OrthoDB" id="9809557at2"/>
<dbReference type="RefSeq" id="WP_094379711.1">
    <property type="nucleotide sequence ID" value="NZ_NOKA02000003.1"/>
</dbReference>
<dbReference type="SUPFAM" id="SSF88946">
    <property type="entry name" value="Sigma2 domain of RNA polymerase sigma factors"/>
    <property type="match status" value="1"/>
</dbReference>
<dbReference type="NCBIfam" id="TIGR02937">
    <property type="entry name" value="sigma70-ECF"/>
    <property type="match status" value="1"/>
</dbReference>
<dbReference type="NCBIfam" id="NF004471">
    <property type="entry name" value="PRK05803.1"/>
    <property type="match status" value="1"/>
</dbReference>
<evidence type="ECO:0000313" key="9">
    <source>
        <dbReference type="EMBL" id="RDY32457.1"/>
    </source>
</evidence>
<dbReference type="CDD" id="cd06171">
    <property type="entry name" value="Sigma70_r4"/>
    <property type="match status" value="1"/>
</dbReference>
<dbReference type="PRINTS" id="PR00046">
    <property type="entry name" value="SIGMA70FCT"/>
</dbReference>
<dbReference type="GO" id="GO:0030435">
    <property type="term" value="P:sporulation resulting in formation of a cellular spore"/>
    <property type="evidence" value="ECO:0007669"/>
    <property type="project" value="UniProtKB-KW"/>
</dbReference>